<keyword evidence="6 7" id="KW-0694">RNA-binding</keyword>
<evidence type="ECO:0000256" key="8">
    <source>
        <dbReference type="PROSITE-ProRule" id="PRU01026"/>
    </source>
</evidence>
<sequence>MSAAPSPPHGPDGHPGTRPAPAGEAGSGTAPGGADNSGADSGGGDGGALLGPAEVRELAAALGVRPTKQRGQNFVIDPNTVRRIVRAAGVRPDDVVVEIGPGLGSLTLALLETARQVTAVEIDDVLAGALPATVAARLPERAGRFTLVHDDALRVTALPGPAPTALVANLPYNVAVPVLLHMLATFPGIERTLVMVQSEVADRLAAAPGSKVYGVPSVKAAWYCEVKRAGAIGRNVFWPAPNVDSGLVSLVRRPHPPRTTASRDEVFAVVDAAFAQRRKTLRAALAGWAGSGAAAEQALLAAGVSPRARGESLTVEEFAAVAEHGPRAGAGPRPEKEAPGPAGRTAPPVTAHPARQDEEEPPA</sequence>
<keyword evidence="12" id="KW-1185">Reference proteome</keyword>
<dbReference type="HAMAP" id="MF_00607">
    <property type="entry name" value="16SrRNA_methyltr_A"/>
    <property type="match status" value="1"/>
</dbReference>
<evidence type="ECO:0000313" key="11">
    <source>
        <dbReference type="EMBL" id="GEB49430.1"/>
    </source>
</evidence>
<dbReference type="GO" id="GO:0005829">
    <property type="term" value="C:cytosol"/>
    <property type="evidence" value="ECO:0007669"/>
    <property type="project" value="TreeGrafter"/>
</dbReference>
<comment type="similarity">
    <text evidence="7">Belongs to the class I-like SAM-binding methyltransferase superfamily. rRNA adenine N(6)-methyltransferase family. RsmA subfamily.</text>
</comment>
<dbReference type="InterPro" id="IPR001737">
    <property type="entry name" value="KsgA/Erm"/>
</dbReference>
<comment type="function">
    <text evidence="7">Specifically dimethylates two adjacent adenosines (A1518 and A1519) in the loop of a conserved hairpin near the 3'-end of 16S rRNA in the 30S particle. May play a critical role in biogenesis of 30S subunits.</text>
</comment>
<comment type="subcellular location">
    <subcellularLocation>
        <location evidence="7">Cytoplasm</location>
    </subcellularLocation>
</comment>
<feature type="binding site" evidence="7 8">
    <location>
        <position position="73"/>
    </location>
    <ligand>
        <name>S-adenosyl-L-methionine</name>
        <dbReference type="ChEBI" id="CHEBI:59789"/>
    </ligand>
</feature>
<dbReference type="AlphaFoldDB" id="A0A4Y3QZS4"/>
<evidence type="ECO:0000256" key="4">
    <source>
        <dbReference type="ARBA" id="ARBA00022679"/>
    </source>
</evidence>
<dbReference type="PROSITE" id="PS51689">
    <property type="entry name" value="SAM_RNA_A_N6_MT"/>
    <property type="match status" value="1"/>
</dbReference>
<dbReference type="Proteomes" id="UP000319210">
    <property type="component" value="Unassembled WGS sequence"/>
</dbReference>
<evidence type="ECO:0000256" key="2">
    <source>
        <dbReference type="ARBA" id="ARBA00022552"/>
    </source>
</evidence>
<keyword evidence="3 7" id="KW-0489">Methyltransferase</keyword>
<feature type="region of interest" description="Disordered" evidence="9">
    <location>
        <begin position="1"/>
        <end position="50"/>
    </location>
</feature>
<protein>
    <recommendedName>
        <fullName evidence="7">Ribosomal RNA small subunit methyltransferase A</fullName>
        <ecNumber evidence="7">2.1.1.182</ecNumber>
    </recommendedName>
    <alternativeName>
        <fullName evidence="7">16S rRNA (adenine(1518)-N(6)/adenine(1519)-N(6))-dimethyltransferase</fullName>
    </alternativeName>
    <alternativeName>
        <fullName evidence="7">16S rRNA dimethyladenosine transferase</fullName>
    </alternativeName>
    <alternativeName>
        <fullName evidence="7">16S rRNA dimethylase</fullName>
    </alternativeName>
    <alternativeName>
        <fullName evidence="7">S-adenosylmethionine-6-N', N'-adenosyl(rRNA) dimethyltransferase</fullName>
    </alternativeName>
</protein>
<keyword evidence="4 7" id="KW-0808">Transferase</keyword>
<dbReference type="InterPro" id="IPR020596">
    <property type="entry name" value="rRNA_Ade_Mease_Trfase_CS"/>
</dbReference>
<feature type="binding site" evidence="7 8">
    <location>
        <position position="100"/>
    </location>
    <ligand>
        <name>S-adenosyl-L-methionine</name>
        <dbReference type="ChEBI" id="CHEBI:59789"/>
    </ligand>
</feature>
<evidence type="ECO:0000256" key="1">
    <source>
        <dbReference type="ARBA" id="ARBA00022490"/>
    </source>
</evidence>
<evidence type="ECO:0000256" key="6">
    <source>
        <dbReference type="ARBA" id="ARBA00022884"/>
    </source>
</evidence>
<dbReference type="Gene3D" id="1.10.8.100">
    <property type="entry name" value="Ribosomal RNA adenine dimethylase-like, domain 2"/>
    <property type="match status" value="1"/>
</dbReference>
<dbReference type="Pfam" id="PF00398">
    <property type="entry name" value="RrnaAD"/>
    <property type="match status" value="1"/>
</dbReference>
<dbReference type="SUPFAM" id="SSF53335">
    <property type="entry name" value="S-adenosyl-L-methionine-dependent methyltransferases"/>
    <property type="match status" value="1"/>
</dbReference>
<keyword evidence="2 7" id="KW-0698">rRNA processing</keyword>
<dbReference type="PROSITE" id="PS01131">
    <property type="entry name" value="RRNA_A_DIMETH"/>
    <property type="match status" value="1"/>
</dbReference>
<dbReference type="GO" id="GO:0052908">
    <property type="term" value="F:16S rRNA (adenine(1518)-N(6)/adenine(1519)-N(6))-dimethyltransferase activity"/>
    <property type="evidence" value="ECO:0007669"/>
    <property type="project" value="UniProtKB-EC"/>
</dbReference>
<evidence type="ECO:0000256" key="3">
    <source>
        <dbReference type="ARBA" id="ARBA00022603"/>
    </source>
</evidence>
<dbReference type="FunFam" id="3.40.50.150:FF:000023">
    <property type="entry name" value="Ribosomal RNA small subunit methyltransferase A"/>
    <property type="match status" value="1"/>
</dbReference>
<dbReference type="InterPro" id="IPR011530">
    <property type="entry name" value="rRNA_adenine_dimethylase"/>
</dbReference>
<evidence type="ECO:0000259" key="10">
    <source>
        <dbReference type="SMART" id="SM00650"/>
    </source>
</evidence>
<dbReference type="GO" id="GO:0003723">
    <property type="term" value="F:RNA binding"/>
    <property type="evidence" value="ECO:0007669"/>
    <property type="project" value="UniProtKB-UniRule"/>
</dbReference>
<dbReference type="PANTHER" id="PTHR11727">
    <property type="entry name" value="DIMETHYLADENOSINE TRANSFERASE"/>
    <property type="match status" value="1"/>
</dbReference>
<dbReference type="InterPro" id="IPR023165">
    <property type="entry name" value="rRNA_Ade_diMease-like_C"/>
</dbReference>
<evidence type="ECO:0000313" key="12">
    <source>
        <dbReference type="Proteomes" id="UP000319210"/>
    </source>
</evidence>
<dbReference type="InterPro" id="IPR020598">
    <property type="entry name" value="rRNA_Ade_methylase_Trfase_N"/>
</dbReference>
<dbReference type="OrthoDB" id="9814755at2"/>
<evidence type="ECO:0000256" key="7">
    <source>
        <dbReference type="HAMAP-Rule" id="MF_00607"/>
    </source>
</evidence>
<evidence type="ECO:0000256" key="5">
    <source>
        <dbReference type="ARBA" id="ARBA00022691"/>
    </source>
</evidence>
<gene>
    <name evidence="7 11" type="primary">rsmA</name>
    <name evidence="7" type="synonym">ksgA</name>
    <name evidence="11" type="ORF">SCA03_19810</name>
</gene>
<keyword evidence="1 7" id="KW-0963">Cytoplasm</keyword>
<accession>A0A4Y3QZS4</accession>
<dbReference type="NCBIfam" id="TIGR00755">
    <property type="entry name" value="ksgA"/>
    <property type="match status" value="1"/>
</dbReference>
<dbReference type="CDD" id="cd02440">
    <property type="entry name" value="AdoMet_MTases"/>
    <property type="match status" value="1"/>
</dbReference>
<comment type="caution">
    <text evidence="11">The sequence shown here is derived from an EMBL/GenBank/DDBJ whole genome shotgun (WGS) entry which is preliminary data.</text>
</comment>
<dbReference type="SMART" id="SM00650">
    <property type="entry name" value="rADc"/>
    <property type="match status" value="1"/>
</dbReference>
<evidence type="ECO:0000256" key="9">
    <source>
        <dbReference type="SAM" id="MobiDB-lite"/>
    </source>
</evidence>
<organism evidence="11 12">
    <name type="scientific">Streptomyces cacaoi</name>
    <dbReference type="NCBI Taxonomy" id="1898"/>
    <lineage>
        <taxon>Bacteria</taxon>
        <taxon>Bacillati</taxon>
        <taxon>Actinomycetota</taxon>
        <taxon>Actinomycetes</taxon>
        <taxon>Kitasatosporales</taxon>
        <taxon>Streptomycetaceae</taxon>
        <taxon>Streptomyces</taxon>
    </lineage>
</organism>
<dbReference type="EMBL" id="BJMM01000007">
    <property type="protein sequence ID" value="GEB49430.1"/>
    <property type="molecule type" value="Genomic_DNA"/>
</dbReference>
<feature type="domain" description="Ribosomal RNA adenine methylase transferase N-terminal" evidence="10">
    <location>
        <begin position="80"/>
        <end position="254"/>
    </location>
</feature>
<dbReference type="PANTHER" id="PTHR11727:SF7">
    <property type="entry name" value="DIMETHYLADENOSINE TRANSFERASE-RELATED"/>
    <property type="match status" value="1"/>
</dbReference>
<reference evidence="11 12" key="1">
    <citation type="submission" date="2019-06" db="EMBL/GenBank/DDBJ databases">
        <title>Whole genome shotgun sequence of Streptomyces cacaoi subsp. cacaoi NBRC 12748.</title>
        <authorList>
            <person name="Hosoyama A."/>
            <person name="Uohara A."/>
            <person name="Ohji S."/>
            <person name="Ichikawa N."/>
        </authorList>
    </citation>
    <scope>NUCLEOTIDE SEQUENCE [LARGE SCALE GENOMIC DNA]</scope>
    <source>
        <strain evidence="11 12">NBRC 12748</strain>
    </source>
</reference>
<feature type="compositionally biased region" description="Pro residues" evidence="9">
    <location>
        <begin position="1"/>
        <end position="10"/>
    </location>
</feature>
<dbReference type="FunFam" id="1.10.8.100:FF:000003">
    <property type="entry name" value="Ribosomal RNA small subunit methyltransferase A"/>
    <property type="match status" value="1"/>
</dbReference>
<feature type="region of interest" description="Disordered" evidence="9">
    <location>
        <begin position="321"/>
        <end position="363"/>
    </location>
</feature>
<feature type="binding site" evidence="7 8">
    <location>
        <position position="75"/>
    </location>
    <ligand>
        <name>S-adenosyl-L-methionine</name>
        <dbReference type="ChEBI" id="CHEBI:59789"/>
    </ligand>
</feature>
<name>A0A4Y3QZS4_STRCI</name>
<dbReference type="InterPro" id="IPR029063">
    <property type="entry name" value="SAM-dependent_MTases_sf"/>
</dbReference>
<proteinExistence type="inferred from homology"/>
<keyword evidence="5 7" id="KW-0949">S-adenosyl-L-methionine</keyword>
<comment type="catalytic activity">
    <reaction evidence="7">
        <text>adenosine(1518)/adenosine(1519) in 16S rRNA + 4 S-adenosyl-L-methionine = N(6)-dimethyladenosine(1518)/N(6)-dimethyladenosine(1519) in 16S rRNA + 4 S-adenosyl-L-homocysteine + 4 H(+)</text>
        <dbReference type="Rhea" id="RHEA:19609"/>
        <dbReference type="Rhea" id="RHEA-COMP:10232"/>
        <dbReference type="Rhea" id="RHEA-COMP:10233"/>
        <dbReference type="ChEBI" id="CHEBI:15378"/>
        <dbReference type="ChEBI" id="CHEBI:57856"/>
        <dbReference type="ChEBI" id="CHEBI:59789"/>
        <dbReference type="ChEBI" id="CHEBI:74411"/>
        <dbReference type="ChEBI" id="CHEBI:74493"/>
        <dbReference type="EC" id="2.1.1.182"/>
    </reaction>
</comment>
<feature type="binding site" evidence="7 8">
    <location>
        <position position="151"/>
    </location>
    <ligand>
        <name>S-adenosyl-L-methionine</name>
        <dbReference type="ChEBI" id="CHEBI:59789"/>
    </ligand>
</feature>
<dbReference type="Gene3D" id="3.40.50.150">
    <property type="entry name" value="Vaccinia Virus protein VP39"/>
    <property type="match status" value="1"/>
</dbReference>
<feature type="binding site" evidence="7 8">
    <location>
        <position position="121"/>
    </location>
    <ligand>
        <name>S-adenosyl-L-methionine</name>
        <dbReference type="ChEBI" id="CHEBI:59789"/>
    </ligand>
</feature>
<feature type="binding site" evidence="7 8">
    <location>
        <position position="169"/>
    </location>
    <ligand>
        <name>S-adenosyl-L-methionine</name>
        <dbReference type="ChEBI" id="CHEBI:59789"/>
    </ligand>
</feature>
<feature type="compositionally biased region" description="Gly residues" evidence="9">
    <location>
        <begin position="40"/>
        <end position="49"/>
    </location>
</feature>
<dbReference type="EC" id="2.1.1.182" evidence="7"/>